<reference evidence="2 3" key="1">
    <citation type="submission" date="2020-02" db="EMBL/GenBank/DDBJ databases">
        <authorList>
            <person name="Hogendoorn C."/>
        </authorList>
    </citation>
    <scope>NUCLEOTIDE SEQUENCE [LARGE SCALE GENOMIC DNA]</scope>
    <source>
        <strain evidence="2">METHB21</strain>
    </source>
</reference>
<comment type="caution">
    <text evidence="2">The sequence shown here is derived from an EMBL/GenBank/DDBJ whole genome shotgun (WGS) entry which is preliminary data.</text>
</comment>
<keyword evidence="1" id="KW-0472">Membrane</keyword>
<dbReference type="AlphaFoldDB" id="A0A8S0WZS6"/>
<sequence>MDKMSEEDRKRIIESPPVGTFALMAMVIGGMVVAWAFLYYGVFLPRG</sequence>
<protein>
    <submittedName>
        <fullName evidence="2">Uncharacterized protein</fullName>
    </submittedName>
</protein>
<keyword evidence="1" id="KW-1133">Transmembrane helix</keyword>
<feature type="transmembrane region" description="Helical" evidence="1">
    <location>
        <begin position="21"/>
        <end position="42"/>
    </location>
</feature>
<gene>
    <name evidence="2" type="ORF">METHB2_200051</name>
</gene>
<proteinExistence type="predicted"/>
<evidence type="ECO:0000256" key="1">
    <source>
        <dbReference type="SAM" id="Phobius"/>
    </source>
</evidence>
<dbReference type="RefSeq" id="WP_174625307.1">
    <property type="nucleotide sequence ID" value="NZ_CADCXN010000048.1"/>
</dbReference>
<keyword evidence="1" id="KW-0812">Transmembrane</keyword>
<accession>A0A8S0WZS6</accession>
<organism evidence="2 3">
    <name type="scientific">Candidatus Methylobacter favarea</name>
    <dbReference type="NCBI Taxonomy" id="2707345"/>
    <lineage>
        <taxon>Bacteria</taxon>
        <taxon>Pseudomonadati</taxon>
        <taxon>Pseudomonadota</taxon>
        <taxon>Gammaproteobacteria</taxon>
        <taxon>Methylococcales</taxon>
        <taxon>Methylococcaceae</taxon>
        <taxon>Methylobacter</taxon>
    </lineage>
</organism>
<evidence type="ECO:0000313" key="3">
    <source>
        <dbReference type="Proteomes" id="UP000494216"/>
    </source>
</evidence>
<evidence type="ECO:0000313" key="2">
    <source>
        <dbReference type="EMBL" id="CAA9890365.1"/>
    </source>
</evidence>
<keyword evidence="3" id="KW-1185">Reference proteome</keyword>
<dbReference type="EMBL" id="CADCXN010000048">
    <property type="protein sequence ID" value="CAA9890365.1"/>
    <property type="molecule type" value="Genomic_DNA"/>
</dbReference>
<dbReference type="Proteomes" id="UP000494216">
    <property type="component" value="Unassembled WGS sequence"/>
</dbReference>
<name>A0A8S0WZS6_9GAMM</name>